<dbReference type="Proteomes" id="UP000077266">
    <property type="component" value="Unassembled WGS sequence"/>
</dbReference>
<proteinExistence type="predicted"/>
<reference evidence="2 3" key="1">
    <citation type="journal article" date="2016" name="Mol. Biol. Evol.">
        <title>Comparative Genomics of Early-Diverging Mushroom-Forming Fungi Provides Insights into the Origins of Lignocellulose Decay Capabilities.</title>
        <authorList>
            <person name="Nagy L.G."/>
            <person name="Riley R."/>
            <person name="Tritt A."/>
            <person name="Adam C."/>
            <person name="Daum C."/>
            <person name="Floudas D."/>
            <person name="Sun H."/>
            <person name="Yadav J.S."/>
            <person name="Pangilinan J."/>
            <person name="Larsson K.H."/>
            <person name="Matsuura K."/>
            <person name="Barry K."/>
            <person name="Labutti K."/>
            <person name="Kuo R."/>
            <person name="Ohm R.A."/>
            <person name="Bhattacharya S.S."/>
            <person name="Shirouzu T."/>
            <person name="Yoshinaga Y."/>
            <person name="Martin F.M."/>
            <person name="Grigoriev I.V."/>
            <person name="Hibbett D.S."/>
        </authorList>
    </citation>
    <scope>NUCLEOTIDE SEQUENCE [LARGE SCALE GENOMIC DNA]</scope>
    <source>
        <strain evidence="2 3">HHB12029</strain>
    </source>
</reference>
<dbReference type="STRING" id="1314781.A0A165DR64"/>
<evidence type="ECO:0000256" key="1">
    <source>
        <dbReference type="SAM" id="MobiDB-lite"/>
    </source>
</evidence>
<dbReference type="InParanoid" id="A0A165DR64"/>
<feature type="compositionally biased region" description="Polar residues" evidence="1">
    <location>
        <begin position="103"/>
        <end position="113"/>
    </location>
</feature>
<feature type="region of interest" description="Disordered" evidence="1">
    <location>
        <begin position="315"/>
        <end position="334"/>
    </location>
</feature>
<dbReference type="Pfam" id="PF20175">
    <property type="entry name" value="Tra1_central"/>
    <property type="match status" value="1"/>
</dbReference>
<keyword evidence="3" id="KW-1185">Reference proteome</keyword>
<dbReference type="InterPro" id="IPR046807">
    <property type="entry name" value="Tra1_central"/>
</dbReference>
<dbReference type="AlphaFoldDB" id="A0A165DR64"/>
<dbReference type="EMBL" id="KV426197">
    <property type="protein sequence ID" value="KZV85164.1"/>
    <property type="molecule type" value="Genomic_DNA"/>
</dbReference>
<sequence>MDSLTPGARSNESPNYYYTLLRGLFDAIGGAAGRFEQFSKEMLPPLPETLKTLNKHVAATPPNDERERDMIVELCLTAPVRLTRLVPHLRYRMQPLLDDQESSSDMVLSSSPGQDLPDDAPEPRCLPILEELAGFVAEPTEELAMLDVVVPVAAAFDELLTRITTGLASWTQLSIAFAGQVKGKDLQGMRTAAKAMSRGPAGNMRHAHYDVAHAYEFPVSPRSPLCTRIGGYLGALHRTVHDHGPDSGTITPTDRVADDGDISSESRPARPRAKEILQAADVKKRATRERDGWNGVPIMSAAHRATRASRFSLEPLSRTSRRFQPPAHGIRNCN</sequence>
<organism evidence="2 3">
    <name type="scientific">Exidia glandulosa HHB12029</name>
    <dbReference type="NCBI Taxonomy" id="1314781"/>
    <lineage>
        <taxon>Eukaryota</taxon>
        <taxon>Fungi</taxon>
        <taxon>Dikarya</taxon>
        <taxon>Basidiomycota</taxon>
        <taxon>Agaricomycotina</taxon>
        <taxon>Agaricomycetes</taxon>
        <taxon>Auriculariales</taxon>
        <taxon>Exidiaceae</taxon>
        <taxon>Exidia</taxon>
    </lineage>
</organism>
<feature type="region of interest" description="Disordered" evidence="1">
    <location>
        <begin position="101"/>
        <end position="120"/>
    </location>
</feature>
<accession>A0A165DR64</accession>
<protein>
    <submittedName>
        <fullName evidence="2">Uncharacterized protein</fullName>
    </submittedName>
</protein>
<gene>
    <name evidence="2" type="ORF">EXIGLDRAFT_775812</name>
</gene>
<feature type="region of interest" description="Disordered" evidence="1">
    <location>
        <begin position="243"/>
        <end position="271"/>
    </location>
</feature>
<evidence type="ECO:0000313" key="3">
    <source>
        <dbReference type="Proteomes" id="UP000077266"/>
    </source>
</evidence>
<name>A0A165DR64_EXIGL</name>
<dbReference type="OrthoDB" id="5570127at2759"/>
<evidence type="ECO:0000313" key="2">
    <source>
        <dbReference type="EMBL" id="KZV85164.1"/>
    </source>
</evidence>